<evidence type="ECO:0000313" key="6">
    <source>
        <dbReference type="Proteomes" id="UP000323300"/>
    </source>
</evidence>
<feature type="domain" description="Imelysin-like" evidence="4">
    <location>
        <begin position="40"/>
        <end position="325"/>
    </location>
</feature>
<organism evidence="5 6">
    <name type="scientific">Neomesorhizobium albiziae</name>
    <dbReference type="NCBI Taxonomy" id="335020"/>
    <lineage>
        <taxon>Bacteria</taxon>
        <taxon>Pseudomonadati</taxon>
        <taxon>Pseudomonadota</taxon>
        <taxon>Alphaproteobacteria</taxon>
        <taxon>Hyphomicrobiales</taxon>
        <taxon>Phyllobacteriaceae</taxon>
        <taxon>Neomesorhizobium</taxon>
    </lineage>
</organism>
<dbReference type="Gene3D" id="1.20.1420.20">
    <property type="entry name" value="M75 peptidase, HXXE motif"/>
    <property type="match status" value="1"/>
</dbReference>
<evidence type="ECO:0000313" key="5">
    <source>
        <dbReference type="EMBL" id="SFK10744.1"/>
    </source>
</evidence>
<keyword evidence="6" id="KW-1185">Reference proteome</keyword>
<dbReference type="EMBL" id="FOSL01000002">
    <property type="protein sequence ID" value="SFK10744.1"/>
    <property type="molecule type" value="Genomic_DNA"/>
</dbReference>
<dbReference type="Proteomes" id="UP000323300">
    <property type="component" value="Unassembled WGS sequence"/>
</dbReference>
<dbReference type="InterPro" id="IPR034984">
    <property type="entry name" value="Imelysin-like_IPPA"/>
</dbReference>
<dbReference type="Pfam" id="PF09375">
    <property type="entry name" value="Peptidase_M75"/>
    <property type="match status" value="1"/>
</dbReference>
<keyword evidence="2 3" id="KW-0732">Signal</keyword>
<comment type="subcellular location">
    <subcellularLocation>
        <location evidence="1">Cell envelope</location>
    </subcellularLocation>
</comment>
<reference evidence="5 6" key="1">
    <citation type="submission" date="2016-10" db="EMBL/GenBank/DDBJ databases">
        <authorList>
            <person name="Varghese N."/>
            <person name="Submissions S."/>
        </authorList>
    </citation>
    <scope>NUCLEOTIDE SEQUENCE [LARGE SCALE GENOMIC DNA]</scope>
    <source>
        <strain evidence="5 6">DSM 21822</strain>
    </source>
</reference>
<dbReference type="CDD" id="cd14659">
    <property type="entry name" value="Imelysin-like_IPPA"/>
    <property type="match status" value="1"/>
</dbReference>
<proteinExistence type="predicted"/>
<dbReference type="InterPro" id="IPR018976">
    <property type="entry name" value="Imelysin-like"/>
</dbReference>
<evidence type="ECO:0000256" key="3">
    <source>
        <dbReference type="SAM" id="SignalP"/>
    </source>
</evidence>
<dbReference type="GO" id="GO:0030313">
    <property type="term" value="C:cell envelope"/>
    <property type="evidence" value="ECO:0007669"/>
    <property type="project" value="UniProtKB-SubCell"/>
</dbReference>
<evidence type="ECO:0000259" key="4">
    <source>
        <dbReference type="Pfam" id="PF09375"/>
    </source>
</evidence>
<dbReference type="InterPro" id="IPR038352">
    <property type="entry name" value="Imelysin_sf"/>
</dbReference>
<name>A0A1I3WSW8_9HYPH</name>
<evidence type="ECO:0000256" key="1">
    <source>
        <dbReference type="ARBA" id="ARBA00004196"/>
    </source>
</evidence>
<dbReference type="RefSeq" id="WP_149759178.1">
    <property type="nucleotide sequence ID" value="NZ_BSPE01000028.1"/>
</dbReference>
<sequence length="359" mass="37924">MLRTFSAMATGLLLLSAVPAGAASLDSKAIVSRSVADFVRPGYVRFHDATTALDKAAASLCKAPSEASLEAARTAFSSAIDSWSQIEIIRFGPVTEKNRLERILFWPDRKSIGLKQVQAALAERDRTASDAKELAGKSVAMQGLGALEFVLYGTGAEELSGQAGAFRCAYGAAISKNLDDMAGELAAEWAGPTGFSAKWQGFGDQNPLYRNADEALTELLEVFVNGLELIRDQRLGGFLGDTENADKPKQALFWRSGKTADALKGNMEGLKALFDASGIGPALPEPSRWIAQSANFELGNAINAAEAAKGPVDAALANPEKRGKFAYFGVVTSSLSEIFGTRLATELGLTAGFSSLDGD</sequence>
<protein>
    <recommendedName>
        <fullName evidence="4">Imelysin-like domain-containing protein</fullName>
    </recommendedName>
</protein>
<evidence type="ECO:0000256" key="2">
    <source>
        <dbReference type="ARBA" id="ARBA00022729"/>
    </source>
</evidence>
<gene>
    <name evidence="5" type="ORF">SAMN04488498_102479</name>
</gene>
<dbReference type="AlphaFoldDB" id="A0A1I3WSW8"/>
<feature type="chain" id="PRO_5009302338" description="Imelysin-like domain-containing protein" evidence="3">
    <location>
        <begin position="23"/>
        <end position="359"/>
    </location>
</feature>
<accession>A0A1I3WSW8</accession>
<dbReference type="OrthoDB" id="5729110at2"/>
<feature type="signal peptide" evidence="3">
    <location>
        <begin position="1"/>
        <end position="22"/>
    </location>
</feature>